<dbReference type="InterPro" id="IPR036291">
    <property type="entry name" value="NAD(P)-bd_dom_sf"/>
</dbReference>
<dbReference type="PROSITE" id="PS00061">
    <property type="entry name" value="ADH_SHORT"/>
    <property type="match status" value="1"/>
</dbReference>
<comment type="similarity">
    <text evidence="1">Belongs to the short-chain dehydrogenases/reductases (SDR) family.</text>
</comment>
<dbReference type="Proteomes" id="UP000539350">
    <property type="component" value="Unassembled WGS sequence"/>
</dbReference>
<gene>
    <name evidence="2" type="ORF">H2508_11700</name>
</gene>
<dbReference type="InterPro" id="IPR002347">
    <property type="entry name" value="SDR_fam"/>
</dbReference>
<evidence type="ECO:0000313" key="2">
    <source>
        <dbReference type="EMBL" id="MBA6413774.1"/>
    </source>
</evidence>
<evidence type="ECO:0000256" key="1">
    <source>
        <dbReference type="ARBA" id="ARBA00006484"/>
    </source>
</evidence>
<proteinExistence type="inferred from homology"/>
<dbReference type="AlphaFoldDB" id="A0A7W2TXT3"/>
<dbReference type="EMBL" id="JACFXU010000016">
    <property type="protein sequence ID" value="MBA6413774.1"/>
    <property type="molecule type" value="Genomic_DNA"/>
</dbReference>
<dbReference type="PRINTS" id="PR00080">
    <property type="entry name" value="SDRFAMILY"/>
</dbReference>
<dbReference type="PANTHER" id="PTHR42760">
    <property type="entry name" value="SHORT-CHAIN DEHYDROGENASES/REDUCTASES FAMILY MEMBER"/>
    <property type="match status" value="1"/>
</dbReference>
<evidence type="ECO:0000313" key="3">
    <source>
        <dbReference type="Proteomes" id="UP000539350"/>
    </source>
</evidence>
<accession>A0A7W2TXT3</accession>
<protein>
    <submittedName>
        <fullName evidence="2">SDR family oxidoreductase</fullName>
    </submittedName>
</protein>
<keyword evidence="3" id="KW-1185">Reference proteome</keyword>
<comment type="caution">
    <text evidence="2">The sequence shown here is derived from an EMBL/GenBank/DDBJ whole genome shotgun (WGS) entry which is preliminary data.</text>
</comment>
<dbReference type="GO" id="GO:0016616">
    <property type="term" value="F:oxidoreductase activity, acting on the CH-OH group of donors, NAD or NADP as acceptor"/>
    <property type="evidence" value="ECO:0007669"/>
    <property type="project" value="TreeGrafter"/>
</dbReference>
<dbReference type="Pfam" id="PF13561">
    <property type="entry name" value="adh_short_C2"/>
    <property type="match status" value="1"/>
</dbReference>
<name>A0A7W2TXT3_9GAMM</name>
<organism evidence="2 3">
    <name type="scientific">Sediminihaliea albiluteola</name>
    <dbReference type="NCBI Taxonomy" id="2758564"/>
    <lineage>
        <taxon>Bacteria</taxon>
        <taxon>Pseudomonadati</taxon>
        <taxon>Pseudomonadota</taxon>
        <taxon>Gammaproteobacteria</taxon>
        <taxon>Cellvibrionales</taxon>
        <taxon>Halieaceae</taxon>
        <taxon>Sediminihaliea</taxon>
    </lineage>
</organism>
<dbReference type="RefSeq" id="WP_182173790.1">
    <property type="nucleotide sequence ID" value="NZ_JACFXU010000016.1"/>
</dbReference>
<sequence>MNRLHEKVVLITGANRGMGHTAAKLLAQEGALVIATDINDSGLEELSGMGIDSRILDVTSEDAWRDTVEAIVKKYGRLDVLVNNAGIVHVADPVTFDLNEWRQMCAVNVEGTMLGCKYALPVMSEQGAGSIVNIASISAHTGLYFYSGYCASKGAVAAYTRAVAVYCAQNQLGIRCNSISPGGIDTKINEDLAEQFAQRLASMKVPPQSPVSADGPQMRMGEHEDIGWAIVYLASDESKFMNGSDIRIDNSSSITAAAVA</sequence>
<dbReference type="PRINTS" id="PR00081">
    <property type="entry name" value="GDHRDH"/>
</dbReference>
<dbReference type="FunFam" id="3.40.50.720:FF:000084">
    <property type="entry name" value="Short-chain dehydrogenase reductase"/>
    <property type="match status" value="1"/>
</dbReference>
<reference evidence="2 3" key="1">
    <citation type="submission" date="2020-07" db="EMBL/GenBank/DDBJ databases">
        <title>Halieaceae bacterium, F7430, whole genome shotgun sequencing project.</title>
        <authorList>
            <person name="Jiang S."/>
            <person name="Liu Z.W."/>
            <person name="Du Z.J."/>
        </authorList>
    </citation>
    <scope>NUCLEOTIDE SEQUENCE [LARGE SCALE GENOMIC DNA]</scope>
    <source>
        <strain evidence="2 3">F7430</strain>
    </source>
</reference>
<dbReference type="Gene3D" id="3.40.50.720">
    <property type="entry name" value="NAD(P)-binding Rossmann-like Domain"/>
    <property type="match status" value="1"/>
</dbReference>
<dbReference type="SUPFAM" id="SSF51735">
    <property type="entry name" value="NAD(P)-binding Rossmann-fold domains"/>
    <property type="match status" value="1"/>
</dbReference>
<dbReference type="InterPro" id="IPR020904">
    <property type="entry name" value="Sc_DH/Rdtase_CS"/>
</dbReference>